<evidence type="ECO:0000313" key="2">
    <source>
        <dbReference type="Proteomes" id="UP000287447"/>
    </source>
</evidence>
<dbReference type="AlphaFoldDB" id="A0A3S2Z6X1"/>
<accession>A0A3S2Z6X1</accession>
<gene>
    <name evidence="1" type="ORF">EOI86_17575</name>
</gene>
<dbReference type="EMBL" id="SADE01000003">
    <property type="protein sequence ID" value="RVU34667.1"/>
    <property type="molecule type" value="Genomic_DNA"/>
</dbReference>
<evidence type="ECO:0000313" key="1">
    <source>
        <dbReference type="EMBL" id="RVU34667.1"/>
    </source>
</evidence>
<keyword evidence="2" id="KW-1185">Reference proteome</keyword>
<dbReference type="RefSeq" id="WP_150132805.1">
    <property type="nucleotide sequence ID" value="NZ_SADE01000003.1"/>
</dbReference>
<reference evidence="2" key="1">
    <citation type="submission" date="2019-01" db="EMBL/GenBank/DDBJ databases">
        <title>Gri0909 isolated from a small marine red alga.</title>
        <authorList>
            <person name="Kim J."/>
            <person name="Jeong S.E."/>
            <person name="Jeon C.O."/>
        </authorList>
    </citation>
    <scope>NUCLEOTIDE SEQUENCE [LARGE SCALE GENOMIC DNA]</scope>
    <source>
        <strain evidence="2">Gri0909</strain>
    </source>
</reference>
<comment type="caution">
    <text evidence="1">The sequence shown here is derived from an EMBL/GenBank/DDBJ whole genome shotgun (WGS) entry which is preliminary data.</text>
</comment>
<organism evidence="1 2">
    <name type="scientific">Hwanghaeella grinnelliae</name>
    <dbReference type="NCBI Taxonomy" id="2500179"/>
    <lineage>
        <taxon>Bacteria</taxon>
        <taxon>Pseudomonadati</taxon>
        <taxon>Pseudomonadota</taxon>
        <taxon>Alphaproteobacteria</taxon>
        <taxon>Rhodospirillales</taxon>
        <taxon>Rhodospirillaceae</taxon>
        <taxon>Hwanghaeella</taxon>
    </lineage>
</organism>
<sequence>MTELRTYTTLLTFERTSCVSEILPDHVQGACGYVAVAAADEDEVIEILQRGLEYVGLRFLETDQISEYFDDDSVQELDEHLFENLKVWEPGKRWVWGTIFCYLADGEA</sequence>
<protein>
    <submittedName>
        <fullName evidence="1">Uncharacterized protein</fullName>
    </submittedName>
</protein>
<dbReference type="OrthoDB" id="9803416at2"/>
<proteinExistence type="predicted"/>
<name>A0A3S2Z6X1_9PROT</name>
<dbReference type="Proteomes" id="UP000287447">
    <property type="component" value="Unassembled WGS sequence"/>
</dbReference>